<dbReference type="AlphaFoldDB" id="A0A091C723"/>
<evidence type="ECO:0000313" key="1">
    <source>
        <dbReference type="EMBL" id="KFN93666.1"/>
    </source>
</evidence>
<sequence>MPDSGTESEIEWAKLEKGNTATDWSPAPEDLGTKSELEKIKQAIIDLGGSI</sequence>
<comment type="caution">
    <text evidence="1">The sequence shown here is derived from an EMBL/GenBank/DDBJ whole genome shotgun (WGS) entry which is preliminary data.</text>
</comment>
<proteinExistence type="predicted"/>
<gene>
    <name evidence="1" type="ORF">TMUPMC115_0264</name>
</gene>
<dbReference type="EMBL" id="JPVU01000023">
    <property type="protein sequence ID" value="KFN93666.1"/>
    <property type="molecule type" value="Genomic_DNA"/>
</dbReference>
<dbReference type="PATRIC" id="fig|1302649.3.peg.264"/>
<reference evidence="1 2" key="1">
    <citation type="submission" date="2014-08" db="EMBL/GenBank/DDBJ databases">
        <title>Genome sequence of Tetragenococcus muriaticus.</title>
        <authorList>
            <person name="Chuea-nongthon C."/>
            <person name="Rodtong S."/>
            <person name="Yongsawatdigul J."/>
            <person name="Steele J.L."/>
            <person name="Liu X.-y."/>
            <person name="Speers J."/>
            <person name="Glasner J.D."/>
            <person name="Neeno-Eckwall E.C."/>
        </authorList>
    </citation>
    <scope>NUCLEOTIDE SEQUENCE [LARGE SCALE GENOMIC DNA]</scope>
    <source>
        <strain evidence="1 2">PMC-11-5</strain>
    </source>
</reference>
<name>A0A091C723_9ENTE</name>
<dbReference type="Proteomes" id="UP000029380">
    <property type="component" value="Unassembled WGS sequence"/>
</dbReference>
<dbReference type="RefSeq" id="WP_156095848.1">
    <property type="nucleotide sequence ID" value="NZ_JPVU01000023.1"/>
</dbReference>
<protein>
    <submittedName>
        <fullName evidence="1">Uncharacterized protein</fullName>
    </submittedName>
</protein>
<dbReference type="OrthoDB" id="2249783at2"/>
<accession>A0A091C723</accession>
<organism evidence="1 2">
    <name type="scientific">Tetragenococcus muriaticus PMC-11-5</name>
    <dbReference type="NCBI Taxonomy" id="1302649"/>
    <lineage>
        <taxon>Bacteria</taxon>
        <taxon>Bacillati</taxon>
        <taxon>Bacillota</taxon>
        <taxon>Bacilli</taxon>
        <taxon>Lactobacillales</taxon>
        <taxon>Enterococcaceae</taxon>
        <taxon>Tetragenococcus</taxon>
    </lineage>
</organism>
<evidence type="ECO:0000313" key="2">
    <source>
        <dbReference type="Proteomes" id="UP000029380"/>
    </source>
</evidence>